<name>A0A140LE68_9FIRM</name>
<dbReference type="Proteomes" id="UP000070427">
    <property type="component" value="Unassembled WGS sequence"/>
</dbReference>
<dbReference type="STRING" id="520764.AN618_01810"/>
<comment type="caution">
    <text evidence="1">The sequence shown here is derived from an EMBL/GenBank/DDBJ whole genome shotgun (WGS) entry which is preliminary data.</text>
</comment>
<dbReference type="Gene3D" id="1.50.10.10">
    <property type="match status" value="1"/>
</dbReference>
<evidence type="ECO:0008006" key="3">
    <source>
        <dbReference type="Google" id="ProtNLM"/>
    </source>
</evidence>
<dbReference type="GO" id="GO:0005975">
    <property type="term" value="P:carbohydrate metabolic process"/>
    <property type="evidence" value="ECO:0007669"/>
    <property type="project" value="InterPro"/>
</dbReference>
<protein>
    <recommendedName>
        <fullName evidence="3">Metal-independent alpha-mannosidase</fullName>
    </recommendedName>
</protein>
<dbReference type="RefSeq" id="WP_222926198.1">
    <property type="nucleotide sequence ID" value="NZ_LOED01000001.1"/>
</dbReference>
<evidence type="ECO:0000313" key="1">
    <source>
        <dbReference type="EMBL" id="KXG78843.1"/>
    </source>
</evidence>
<gene>
    <name evidence="1" type="ORF">AN618_01810</name>
</gene>
<proteinExistence type="predicted"/>
<evidence type="ECO:0000313" key="2">
    <source>
        <dbReference type="Proteomes" id="UP000070427"/>
    </source>
</evidence>
<dbReference type="PATRIC" id="fig|520764.3.peg.189"/>
<dbReference type="EMBL" id="LOED01000001">
    <property type="protein sequence ID" value="KXG78843.1"/>
    <property type="molecule type" value="Genomic_DNA"/>
</dbReference>
<sequence length="607" mass="70555">MKLITRPEEIKENEPVLYMAGGYIALPEIDREGAIKSVNVTSMQNKGLIEIRGSRYLLKPHFYDKNGGRLKPERVIWRKELYYIPAFEFIFKDFVVRVRIYADLREKGFVYELESDIDLEVKYDFRPDRVNFLRFNTHKCHGVKRLFTDKWLKNPCISFEGNNFSLAAAVGGDKDFTCVFEEKETDINEDLELIASLKLKAGTKNALYFALNADPDGASTTLIHLRRKGLERIYKEFAEFLRERIITSTDKDIERILNENLFFNYFFSTAVDFYSDRLVAMTSRSNRYYVSGAFWERDCFLWSLRAIKLCDRKFYERLYRELLLTHYRNAGDHAHYIDGTVLYPGFELDEACSYFIDLDFDLAFYDKEVLEAFDYIVERIEKEYDHEMGLYKTFLLPSDDPADHDFVLIDNVLVLKAFEKLIGVYKKLGRPTGILENRVKRLKESIKKFIVEVDGKRLYAWSIDREGNFRLYNDPPGNLGTLVFYGLPLDDVFKNTVSYYYSPRYEYYDETARFKELACDHHPNTPSGLGLCGSLLNPLRREEALFIVKNAPFDNGILCESFDKNTGEVRTGAGFATGAGYLAFALYKAVVEGERQNDKGVRPPAEV</sequence>
<dbReference type="AlphaFoldDB" id="A0A140LE68"/>
<dbReference type="InterPro" id="IPR008928">
    <property type="entry name" value="6-hairpin_glycosidase_sf"/>
</dbReference>
<keyword evidence="2" id="KW-1185">Reference proteome</keyword>
<dbReference type="SUPFAM" id="SSF48208">
    <property type="entry name" value="Six-hairpin glycosidases"/>
    <property type="match status" value="1"/>
</dbReference>
<accession>A0A140LE68</accession>
<dbReference type="InterPro" id="IPR012341">
    <property type="entry name" value="6hp_glycosidase-like_sf"/>
</dbReference>
<dbReference type="InParanoid" id="A0A140LE68"/>
<organism evidence="1 2">
    <name type="scientific">Fervidicola ferrireducens</name>
    <dbReference type="NCBI Taxonomy" id="520764"/>
    <lineage>
        <taxon>Bacteria</taxon>
        <taxon>Bacillati</taxon>
        <taxon>Bacillota</taxon>
        <taxon>Clostridia</taxon>
        <taxon>Thermosediminibacterales</taxon>
        <taxon>Thermosediminibacteraceae</taxon>
        <taxon>Fervidicola</taxon>
    </lineage>
</organism>
<reference evidence="1 2" key="1">
    <citation type="submission" date="2015-12" db="EMBL/GenBank/DDBJ databases">
        <title>Draft genome sequnece of Fervidicola ferrireducens strain Y170.</title>
        <authorList>
            <person name="Patel B.K."/>
        </authorList>
    </citation>
    <scope>NUCLEOTIDE SEQUENCE [LARGE SCALE GENOMIC DNA]</scope>
    <source>
        <strain evidence="1 2">Y170</strain>
    </source>
</reference>